<organism evidence="3 4">
    <name type="scientific">Mycena sanguinolenta</name>
    <dbReference type="NCBI Taxonomy" id="230812"/>
    <lineage>
        <taxon>Eukaryota</taxon>
        <taxon>Fungi</taxon>
        <taxon>Dikarya</taxon>
        <taxon>Basidiomycota</taxon>
        <taxon>Agaricomycotina</taxon>
        <taxon>Agaricomycetes</taxon>
        <taxon>Agaricomycetidae</taxon>
        <taxon>Agaricales</taxon>
        <taxon>Marasmiineae</taxon>
        <taxon>Mycenaceae</taxon>
        <taxon>Mycena</taxon>
    </lineage>
</organism>
<dbReference type="Proteomes" id="UP000623467">
    <property type="component" value="Unassembled WGS sequence"/>
</dbReference>
<dbReference type="InterPro" id="IPR001810">
    <property type="entry name" value="F-box_dom"/>
</dbReference>
<feature type="coiled-coil region" evidence="1">
    <location>
        <begin position="10"/>
        <end position="48"/>
    </location>
</feature>
<dbReference type="SUPFAM" id="SSF81383">
    <property type="entry name" value="F-box domain"/>
    <property type="match status" value="1"/>
</dbReference>
<name>A0A8H6YYP9_9AGAR</name>
<dbReference type="AlphaFoldDB" id="A0A8H6YYP9"/>
<proteinExistence type="predicted"/>
<reference evidence="3" key="1">
    <citation type="submission" date="2020-05" db="EMBL/GenBank/DDBJ databases">
        <title>Mycena genomes resolve the evolution of fungal bioluminescence.</title>
        <authorList>
            <person name="Tsai I.J."/>
        </authorList>
    </citation>
    <scope>NUCLEOTIDE SEQUENCE</scope>
    <source>
        <strain evidence="3">160909Yilan</strain>
    </source>
</reference>
<sequence>MTICVRAILVEQTERTRQSSKADIQRFIEESEQKIISFESQIRTLIEMRDHERARADALRHIMSPIRTLPTELLVEIFWLSIDDETYIEDAHRISQICSHWREITHGSPRLWTGPIRVDLSNRLRDGQELYADGLEAWLSRSAPLPVPILLKLDGEDTCHRILDNVLSISPRIQSLHCENFFPLSILSRLAECRLDSLEELNLGMADNYPTPPAFTMLSVPWGQLTDITLDSDSPDIILNILAQCTSLKQISICTSGWPSTTPAKFTQRSLALSQLHTLSLDFGFPEHVMHLLGPLSAPALETLHLNFLQIQGSMQSQLPVSLAAFLMRSPDITRLEIRCGLQGLTSHQLTATLKHTPRLTHLGLTCASLNDRFVDALSYKVDGVAPLVPRLHNLFLERIYEDGLGDLERMFVSRWWGDADQSHSHAVARWSHVEVWGKYSEPFMESMQALQQKGLPLALIV</sequence>
<dbReference type="Gene3D" id="3.80.10.10">
    <property type="entry name" value="Ribonuclease Inhibitor"/>
    <property type="match status" value="1"/>
</dbReference>
<evidence type="ECO:0000259" key="2">
    <source>
        <dbReference type="Pfam" id="PF12937"/>
    </source>
</evidence>
<dbReference type="SUPFAM" id="SSF52047">
    <property type="entry name" value="RNI-like"/>
    <property type="match status" value="1"/>
</dbReference>
<evidence type="ECO:0000313" key="4">
    <source>
        <dbReference type="Proteomes" id="UP000623467"/>
    </source>
</evidence>
<dbReference type="Gene3D" id="1.20.1280.50">
    <property type="match status" value="1"/>
</dbReference>
<feature type="domain" description="F-box" evidence="2">
    <location>
        <begin position="67"/>
        <end position="113"/>
    </location>
</feature>
<evidence type="ECO:0000256" key="1">
    <source>
        <dbReference type="SAM" id="Coils"/>
    </source>
</evidence>
<gene>
    <name evidence="3" type="ORF">MSAN_00802800</name>
</gene>
<protein>
    <submittedName>
        <fullName evidence="3">F-box domain-containing protein</fullName>
    </submittedName>
</protein>
<dbReference type="OrthoDB" id="2829411at2759"/>
<comment type="caution">
    <text evidence="3">The sequence shown here is derived from an EMBL/GenBank/DDBJ whole genome shotgun (WGS) entry which is preliminary data.</text>
</comment>
<dbReference type="InterPro" id="IPR032675">
    <property type="entry name" value="LRR_dom_sf"/>
</dbReference>
<keyword evidence="4" id="KW-1185">Reference proteome</keyword>
<evidence type="ECO:0000313" key="3">
    <source>
        <dbReference type="EMBL" id="KAF7367402.1"/>
    </source>
</evidence>
<dbReference type="Pfam" id="PF12937">
    <property type="entry name" value="F-box-like"/>
    <property type="match status" value="1"/>
</dbReference>
<dbReference type="EMBL" id="JACAZH010000005">
    <property type="protein sequence ID" value="KAF7367402.1"/>
    <property type="molecule type" value="Genomic_DNA"/>
</dbReference>
<dbReference type="InterPro" id="IPR036047">
    <property type="entry name" value="F-box-like_dom_sf"/>
</dbReference>
<keyword evidence="1" id="KW-0175">Coiled coil</keyword>
<accession>A0A8H6YYP9</accession>